<evidence type="ECO:0000313" key="1">
    <source>
        <dbReference type="EMBL" id="MBF4761572.1"/>
    </source>
</evidence>
<gene>
    <name evidence="1" type="ORF">ISU07_00400</name>
</gene>
<dbReference type="PANTHER" id="PTHR12526:SF635">
    <property type="entry name" value="GLYCOSYL TRANSFERASE GROUP 1"/>
    <property type="match status" value="1"/>
</dbReference>
<dbReference type="EMBL" id="JADKPN010000001">
    <property type="protein sequence ID" value="MBF4761572.1"/>
    <property type="molecule type" value="Genomic_DNA"/>
</dbReference>
<evidence type="ECO:0000313" key="2">
    <source>
        <dbReference type="Proteomes" id="UP000640489"/>
    </source>
</evidence>
<name>A0A930VBH3_9ACTN</name>
<dbReference type="CDD" id="cd03801">
    <property type="entry name" value="GT4_PimA-like"/>
    <property type="match status" value="1"/>
</dbReference>
<protein>
    <submittedName>
        <fullName evidence="1">Glycosyltransferase family 4 protein</fullName>
    </submittedName>
</protein>
<dbReference type="GO" id="GO:0016757">
    <property type="term" value="F:glycosyltransferase activity"/>
    <property type="evidence" value="ECO:0007669"/>
    <property type="project" value="TreeGrafter"/>
</dbReference>
<reference evidence="1" key="1">
    <citation type="submission" date="2020-11" db="EMBL/GenBank/DDBJ databases">
        <title>Nocardioides sp. nov., isolated from Soil of Cynanchum wilfordii Hemsley rhizosphere.</title>
        <authorList>
            <person name="Lee J.-S."/>
            <person name="Suh M.K."/>
            <person name="Kim J.-S."/>
        </authorList>
    </citation>
    <scope>NUCLEOTIDE SEQUENCE</scope>
    <source>
        <strain evidence="1">KCTC 19275</strain>
    </source>
</reference>
<proteinExistence type="predicted"/>
<comment type="caution">
    <text evidence="1">The sequence shown here is derived from an EMBL/GenBank/DDBJ whole genome shotgun (WGS) entry which is preliminary data.</text>
</comment>
<dbReference type="Proteomes" id="UP000640489">
    <property type="component" value="Unassembled WGS sequence"/>
</dbReference>
<keyword evidence="2" id="KW-1185">Reference proteome</keyword>
<accession>A0A930VBH3</accession>
<dbReference type="PANTHER" id="PTHR12526">
    <property type="entry name" value="GLYCOSYLTRANSFERASE"/>
    <property type="match status" value="1"/>
</dbReference>
<dbReference type="Pfam" id="PF13692">
    <property type="entry name" value="Glyco_trans_1_4"/>
    <property type="match status" value="1"/>
</dbReference>
<organism evidence="1 2">
    <name type="scientific">Nocardioides islandensis</name>
    <dbReference type="NCBI Taxonomy" id="433663"/>
    <lineage>
        <taxon>Bacteria</taxon>
        <taxon>Bacillati</taxon>
        <taxon>Actinomycetota</taxon>
        <taxon>Actinomycetes</taxon>
        <taxon>Propionibacteriales</taxon>
        <taxon>Nocardioidaceae</taxon>
        <taxon>Nocardioides</taxon>
    </lineage>
</organism>
<dbReference type="Gene3D" id="3.40.50.2000">
    <property type="entry name" value="Glycogen Phosphorylase B"/>
    <property type="match status" value="2"/>
</dbReference>
<dbReference type="RefSeq" id="WP_194704784.1">
    <property type="nucleotide sequence ID" value="NZ_JADKPN010000001.1"/>
</dbReference>
<dbReference type="AlphaFoldDB" id="A0A930VBH3"/>
<dbReference type="SUPFAM" id="SSF53756">
    <property type="entry name" value="UDP-Glycosyltransferase/glycogen phosphorylase"/>
    <property type="match status" value="1"/>
</dbReference>
<sequence>MSVLHLVGPTGLSDPARPSGGNVYDVRVAAALQALGREVSVHETSAESLDDVLTGLPAGSTVVVDGMVGSVAPDALTAAEDRLRLVVLVHLPVGLPLPGSPGPEAEVPEARALAAAAAVVCTSRWTRDWLASAYDLPGDRLHIVTPGTDKGTLAEGSRSGHRLLSVGSITPVKGHDVLVAALTSLADLTWTWTLVGASVDPDHATALWSTLHGAGLDDRVTLAGALTGPALSAAYAAADLVVLPSRHETYGMVASEALARGVPVFASDVGGVREALGTPLPGLLVPADDPGALAAALRSWLTDAAVRRALRARAVDRRGSLDGWDRTATELAAVLESVGR</sequence>